<keyword evidence="2 5" id="KW-0812">Transmembrane</keyword>
<dbReference type="Gene3D" id="2.40.50.140">
    <property type="entry name" value="Nucleic acid-binding proteins"/>
    <property type="match status" value="1"/>
</dbReference>
<keyword evidence="4 5" id="KW-0472">Membrane</keyword>
<dbReference type="Pfam" id="PF01957">
    <property type="entry name" value="NfeD"/>
    <property type="match status" value="1"/>
</dbReference>
<dbReference type="InterPro" id="IPR052165">
    <property type="entry name" value="Membrane_assoc_protease"/>
</dbReference>
<organism evidence="7 8">
    <name type="scientific">Caldisericum exile</name>
    <dbReference type="NCBI Taxonomy" id="693075"/>
    <lineage>
        <taxon>Bacteria</taxon>
        <taxon>Pseudomonadati</taxon>
        <taxon>Caldisericota/Cryosericota group</taxon>
        <taxon>Caldisericota</taxon>
        <taxon>Caldisericia</taxon>
        <taxon>Caldisericales</taxon>
        <taxon>Caldisericaceae</taxon>
        <taxon>Caldisericum</taxon>
    </lineage>
</organism>
<dbReference type="AlphaFoldDB" id="A0A2J6WEP0"/>
<protein>
    <recommendedName>
        <fullName evidence="6">NfeD-like C-terminal domain-containing protein</fullName>
    </recommendedName>
</protein>
<evidence type="ECO:0000256" key="2">
    <source>
        <dbReference type="ARBA" id="ARBA00022692"/>
    </source>
</evidence>
<evidence type="ECO:0000313" key="8">
    <source>
        <dbReference type="Proteomes" id="UP000237040"/>
    </source>
</evidence>
<evidence type="ECO:0000313" key="7">
    <source>
        <dbReference type="EMBL" id="PMP67696.1"/>
    </source>
</evidence>
<proteinExistence type="predicted"/>
<dbReference type="InterPro" id="IPR002810">
    <property type="entry name" value="NfeD-like_C"/>
</dbReference>
<evidence type="ECO:0000256" key="5">
    <source>
        <dbReference type="SAM" id="Phobius"/>
    </source>
</evidence>
<dbReference type="PANTHER" id="PTHR33507:SF3">
    <property type="entry name" value="INNER MEMBRANE PROTEIN YBBJ"/>
    <property type="match status" value="1"/>
</dbReference>
<feature type="transmembrane region" description="Helical" evidence="5">
    <location>
        <begin position="48"/>
        <end position="71"/>
    </location>
</feature>
<feature type="transmembrane region" description="Helical" evidence="5">
    <location>
        <begin position="9"/>
        <end position="42"/>
    </location>
</feature>
<gene>
    <name evidence="7" type="ORF">C0189_02635</name>
</gene>
<comment type="caution">
    <text evidence="7">The sequence shown here is derived from an EMBL/GenBank/DDBJ whole genome shotgun (WGS) entry which is preliminary data.</text>
</comment>
<dbReference type="Proteomes" id="UP000237040">
    <property type="component" value="Unassembled WGS sequence"/>
</dbReference>
<dbReference type="SUPFAM" id="SSF141322">
    <property type="entry name" value="NfeD domain-like"/>
    <property type="match status" value="1"/>
</dbReference>
<reference evidence="7 8" key="1">
    <citation type="submission" date="2018-01" db="EMBL/GenBank/DDBJ databases">
        <title>Metagenomic assembled genomes from two thermal pools in the Uzon Caldera, Kamchatka, Russia.</title>
        <authorList>
            <person name="Wilkins L."/>
            <person name="Ettinger C."/>
        </authorList>
    </citation>
    <scope>NUCLEOTIDE SEQUENCE [LARGE SCALE GENOMIC DNA]</scope>
    <source>
        <strain evidence="7">ZAV-07</strain>
    </source>
</reference>
<evidence type="ECO:0000256" key="4">
    <source>
        <dbReference type="ARBA" id="ARBA00023136"/>
    </source>
</evidence>
<comment type="subcellular location">
    <subcellularLocation>
        <location evidence="1">Membrane</location>
        <topology evidence="1">Multi-pass membrane protein</topology>
    </subcellularLocation>
</comment>
<evidence type="ECO:0000256" key="1">
    <source>
        <dbReference type="ARBA" id="ARBA00004141"/>
    </source>
</evidence>
<dbReference type="GO" id="GO:0005886">
    <property type="term" value="C:plasma membrane"/>
    <property type="evidence" value="ECO:0007669"/>
    <property type="project" value="TreeGrafter"/>
</dbReference>
<feature type="domain" description="NfeD-like C-terminal" evidence="6">
    <location>
        <begin position="88"/>
        <end position="145"/>
    </location>
</feature>
<dbReference type="RefSeq" id="WP_424587039.1">
    <property type="nucleotide sequence ID" value="NZ_JBNARP010000040.1"/>
</dbReference>
<sequence>MSKLNLTIFWIIVAALSAIIEINTLTFFSIWFSVAAIISLIFNLLDFGITAQIVVFIASSLALILSSEFLLKKKLKIIGYNYKTNIDMIIGKIGVVTKDVKDISYRGEVLVEGRYWTAISEDGSVIEKGKKVVVTGVEGVKLIVKEAK</sequence>
<accession>A0A2J6WEP0</accession>
<dbReference type="PANTHER" id="PTHR33507">
    <property type="entry name" value="INNER MEMBRANE PROTEIN YBBJ"/>
    <property type="match status" value="1"/>
</dbReference>
<evidence type="ECO:0000256" key="3">
    <source>
        <dbReference type="ARBA" id="ARBA00022989"/>
    </source>
</evidence>
<evidence type="ECO:0000259" key="6">
    <source>
        <dbReference type="Pfam" id="PF01957"/>
    </source>
</evidence>
<name>A0A2J6WEP0_9BACT</name>
<keyword evidence="3 5" id="KW-1133">Transmembrane helix</keyword>
<dbReference type="EMBL" id="PNIL01000038">
    <property type="protein sequence ID" value="PMP67696.1"/>
    <property type="molecule type" value="Genomic_DNA"/>
</dbReference>
<dbReference type="InterPro" id="IPR012340">
    <property type="entry name" value="NA-bd_OB-fold"/>
</dbReference>